<feature type="signal peptide" evidence="2">
    <location>
        <begin position="1"/>
        <end position="19"/>
    </location>
</feature>
<dbReference type="VEuPathDB" id="VectorBase:SCAU016073"/>
<evidence type="ECO:0000313" key="4">
    <source>
        <dbReference type="Proteomes" id="UP000095300"/>
    </source>
</evidence>
<dbReference type="Proteomes" id="UP000095300">
    <property type="component" value="Unassembled WGS sequence"/>
</dbReference>
<feature type="compositionally biased region" description="Low complexity" evidence="1">
    <location>
        <begin position="47"/>
        <end position="60"/>
    </location>
</feature>
<feature type="chain" id="PRO_5009328111" evidence="2">
    <location>
        <begin position="20"/>
        <end position="235"/>
    </location>
</feature>
<keyword evidence="2" id="KW-0732">Signal</keyword>
<dbReference type="AlphaFoldDB" id="A0A1I8QDB7"/>
<dbReference type="EnsemblMetazoa" id="SCAU016073-RA">
    <property type="protein sequence ID" value="SCAU016073-PA"/>
    <property type="gene ID" value="SCAU016073"/>
</dbReference>
<accession>A0A1I8QDB7</accession>
<sequence>MKCHLQLLFTALLLGQAYSTILVNTGGIHQHSSNAYSTLLSKLKSSTEAPAAAGETQPAADTGATGSGSSLSPLTDLLSGALPSLPATGGSGGTAGTGGTGGTGGSGGGGSSAGVKATMTPHDFAKALLKGQYPNDRSQAPNVLTQLIAAVALSIINSQENDRISNMGAYNNPFYNYPSSPYNQFYNPNSIMDPQFVYGNTNPHGDIYGSVPNYDYGQEATSAYPGYLNPYQAYG</sequence>
<feature type="region of interest" description="Disordered" evidence="1">
    <location>
        <begin position="82"/>
        <end position="117"/>
    </location>
</feature>
<proteinExistence type="predicted"/>
<feature type="region of interest" description="Disordered" evidence="1">
    <location>
        <begin position="47"/>
        <end position="69"/>
    </location>
</feature>
<evidence type="ECO:0000256" key="1">
    <source>
        <dbReference type="SAM" id="MobiDB-lite"/>
    </source>
</evidence>
<name>A0A1I8QDB7_STOCA</name>
<feature type="compositionally biased region" description="Gly residues" evidence="1">
    <location>
        <begin position="89"/>
        <end position="112"/>
    </location>
</feature>
<protein>
    <submittedName>
        <fullName evidence="3">Uncharacterized protein</fullName>
    </submittedName>
</protein>
<gene>
    <name evidence="3" type="primary">106090491</name>
</gene>
<organism evidence="3 4">
    <name type="scientific">Stomoxys calcitrans</name>
    <name type="common">Stable fly</name>
    <name type="synonym">Conops calcitrans</name>
    <dbReference type="NCBI Taxonomy" id="35570"/>
    <lineage>
        <taxon>Eukaryota</taxon>
        <taxon>Metazoa</taxon>
        <taxon>Ecdysozoa</taxon>
        <taxon>Arthropoda</taxon>
        <taxon>Hexapoda</taxon>
        <taxon>Insecta</taxon>
        <taxon>Pterygota</taxon>
        <taxon>Neoptera</taxon>
        <taxon>Endopterygota</taxon>
        <taxon>Diptera</taxon>
        <taxon>Brachycera</taxon>
        <taxon>Muscomorpha</taxon>
        <taxon>Muscoidea</taxon>
        <taxon>Muscidae</taxon>
        <taxon>Stomoxys</taxon>
    </lineage>
</organism>
<evidence type="ECO:0000313" key="3">
    <source>
        <dbReference type="EnsemblMetazoa" id="SCAU016073-PA"/>
    </source>
</evidence>
<evidence type="ECO:0000256" key="2">
    <source>
        <dbReference type="SAM" id="SignalP"/>
    </source>
</evidence>
<keyword evidence="4" id="KW-1185">Reference proteome</keyword>
<reference evidence="3" key="1">
    <citation type="submission" date="2020-05" db="UniProtKB">
        <authorList>
            <consortium name="EnsemblMetazoa"/>
        </authorList>
    </citation>
    <scope>IDENTIFICATION</scope>
    <source>
        <strain evidence="3">USDA</strain>
    </source>
</reference>